<accession>A0A080ZXC2</accession>
<feature type="compositionally biased region" description="Basic and acidic residues" evidence="1">
    <location>
        <begin position="25"/>
        <end position="37"/>
    </location>
</feature>
<protein>
    <submittedName>
        <fullName evidence="2">Uncharacterized protein</fullName>
    </submittedName>
</protein>
<feature type="region of interest" description="Disordered" evidence="1">
    <location>
        <begin position="1"/>
        <end position="37"/>
    </location>
</feature>
<proteinExistence type="predicted"/>
<dbReference type="OrthoDB" id="102172at2759"/>
<gene>
    <name evidence="2" type="ORF">F444_12354</name>
</gene>
<reference evidence="2 3" key="1">
    <citation type="submission" date="2013-11" db="EMBL/GenBank/DDBJ databases">
        <title>The Genome Sequence of Phytophthora parasitica P1976.</title>
        <authorList>
            <consortium name="The Broad Institute Genomics Platform"/>
            <person name="Russ C."/>
            <person name="Tyler B."/>
            <person name="Panabieres F."/>
            <person name="Shan W."/>
            <person name="Tripathy S."/>
            <person name="Grunwald N."/>
            <person name="Machado M."/>
            <person name="Johnson C.S."/>
            <person name="Walker B."/>
            <person name="Young S."/>
            <person name="Zeng Q."/>
            <person name="Gargeya S."/>
            <person name="Fitzgerald M."/>
            <person name="Haas B."/>
            <person name="Abouelleil A."/>
            <person name="Allen A.W."/>
            <person name="Alvarado L."/>
            <person name="Arachchi H.M."/>
            <person name="Berlin A.M."/>
            <person name="Chapman S.B."/>
            <person name="Gainer-Dewar J."/>
            <person name="Goldberg J."/>
            <person name="Griggs A."/>
            <person name="Gujja S."/>
            <person name="Hansen M."/>
            <person name="Howarth C."/>
            <person name="Imamovic A."/>
            <person name="Ireland A."/>
            <person name="Larimer J."/>
            <person name="McCowan C."/>
            <person name="Murphy C."/>
            <person name="Pearson M."/>
            <person name="Poon T.W."/>
            <person name="Priest M."/>
            <person name="Roberts A."/>
            <person name="Saif S."/>
            <person name="Shea T."/>
            <person name="Sisk P."/>
            <person name="Sykes S."/>
            <person name="Wortman J."/>
            <person name="Nusbaum C."/>
            <person name="Birren B."/>
        </authorList>
    </citation>
    <scope>NUCLEOTIDE SEQUENCE [LARGE SCALE GENOMIC DNA]</scope>
    <source>
        <strain evidence="2 3">P1976</strain>
    </source>
</reference>
<comment type="caution">
    <text evidence="2">The sequence shown here is derived from an EMBL/GenBank/DDBJ whole genome shotgun (WGS) entry which is preliminary data.</text>
</comment>
<dbReference type="AlphaFoldDB" id="A0A080ZXC2"/>
<evidence type="ECO:0000313" key="3">
    <source>
        <dbReference type="Proteomes" id="UP000028582"/>
    </source>
</evidence>
<organism evidence="2 3">
    <name type="scientific">Phytophthora nicotianae P1976</name>
    <dbReference type="NCBI Taxonomy" id="1317066"/>
    <lineage>
        <taxon>Eukaryota</taxon>
        <taxon>Sar</taxon>
        <taxon>Stramenopiles</taxon>
        <taxon>Oomycota</taxon>
        <taxon>Peronosporomycetes</taxon>
        <taxon>Peronosporales</taxon>
        <taxon>Peronosporaceae</taxon>
        <taxon>Phytophthora</taxon>
    </lineage>
</organism>
<dbReference type="EMBL" id="ANJA01002215">
    <property type="protein sequence ID" value="ETO71283.1"/>
    <property type="molecule type" value="Genomic_DNA"/>
</dbReference>
<dbReference type="Proteomes" id="UP000028582">
    <property type="component" value="Unassembled WGS sequence"/>
</dbReference>
<evidence type="ECO:0000313" key="2">
    <source>
        <dbReference type="EMBL" id="ETO71283.1"/>
    </source>
</evidence>
<name>A0A080ZXC2_PHYNI</name>
<evidence type="ECO:0000256" key="1">
    <source>
        <dbReference type="SAM" id="MobiDB-lite"/>
    </source>
</evidence>
<sequence length="91" mass="10432">MPRVHCAGNHPTSPRSVRAAFSPADCHHHGNNEDPHAGRAYVTREDINLLIITRRNVWTQDTLEEMVARDLEEQMERVRIDDQAMSRASSR</sequence>